<dbReference type="SMART" id="SM00530">
    <property type="entry name" value="HTH_XRE"/>
    <property type="match status" value="1"/>
</dbReference>
<evidence type="ECO:0000313" key="2">
    <source>
        <dbReference type="EMBL" id="MDP9829375.1"/>
    </source>
</evidence>
<dbReference type="Gene3D" id="1.10.260.40">
    <property type="entry name" value="lambda repressor-like DNA-binding domains"/>
    <property type="match status" value="1"/>
</dbReference>
<name>A0ABT9P9K2_9ACTN</name>
<dbReference type="CDD" id="cd00093">
    <property type="entry name" value="HTH_XRE"/>
    <property type="match status" value="1"/>
</dbReference>
<keyword evidence="3" id="KW-1185">Reference proteome</keyword>
<dbReference type="InterPro" id="IPR001387">
    <property type="entry name" value="Cro/C1-type_HTH"/>
</dbReference>
<feature type="domain" description="HTH cro/C1-type" evidence="1">
    <location>
        <begin position="14"/>
        <end position="69"/>
    </location>
</feature>
<evidence type="ECO:0000259" key="1">
    <source>
        <dbReference type="PROSITE" id="PS50943"/>
    </source>
</evidence>
<comment type="caution">
    <text evidence="2">The sequence shown here is derived from an EMBL/GenBank/DDBJ whole genome shotgun (WGS) entry which is preliminary data.</text>
</comment>
<dbReference type="Proteomes" id="UP001235712">
    <property type="component" value="Unassembled WGS sequence"/>
</dbReference>
<dbReference type="SUPFAM" id="SSF47413">
    <property type="entry name" value="lambda repressor-like DNA-binding domains"/>
    <property type="match status" value="1"/>
</dbReference>
<dbReference type="EMBL" id="JAUSQZ010000001">
    <property type="protein sequence ID" value="MDP9829375.1"/>
    <property type="molecule type" value="Genomic_DNA"/>
</dbReference>
<gene>
    <name evidence="2" type="ORF">J2S57_005124</name>
</gene>
<protein>
    <submittedName>
        <fullName evidence="2">Transcriptional regulator with XRE-family HTH domain</fullName>
    </submittedName>
</protein>
<evidence type="ECO:0000313" key="3">
    <source>
        <dbReference type="Proteomes" id="UP001235712"/>
    </source>
</evidence>
<dbReference type="InterPro" id="IPR010982">
    <property type="entry name" value="Lambda_DNA-bd_dom_sf"/>
</dbReference>
<reference evidence="2 3" key="1">
    <citation type="submission" date="2023-07" db="EMBL/GenBank/DDBJ databases">
        <title>Sequencing the genomes of 1000 actinobacteria strains.</title>
        <authorList>
            <person name="Klenk H.-P."/>
        </authorList>
    </citation>
    <scope>NUCLEOTIDE SEQUENCE [LARGE SCALE GENOMIC DNA]</scope>
    <source>
        <strain evidence="2 3">DSM 44388</strain>
    </source>
</reference>
<accession>A0ABT9P9K2</accession>
<organism evidence="2 3">
    <name type="scientific">Kineosporia succinea</name>
    <dbReference type="NCBI Taxonomy" id="84632"/>
    <lineage>
        <taxon>Bacteria</taxon>
        <taxon>Bacillati</taxon>
        <taxon>Actinomycetota</taxon>
        <taxon>Actinomycetes</taxon>
        <taxon>Kineosporiales</taxon>
        <taxon>Kineosporiaceae</taxon>
        <taxon>Kineosporia</taxon>
    </lineage>
</organism>
<sequence length="91" mass="10086">MTSTSGRLAIRRAVKMWRVAAGLSQAELAERVEGWDQKHVSRVEMGEASIRLEEAAGVCRALGRPLRQLLQLLDPDDREAVGLPPYEDTSL</sequence>
<proteinExistence type="predicted"/>
<dbReference type="RefSeq" id="WP_307247505.1">
    <property type="nucleotide sequence ID" value="NZ_JAUSQZ010000001.1"/>
</dbReference>
<dbReference type="Pfam" id="PF01381">
    <property type="entry name" value="HTH_3"/>
    <property type="match status" value="1"/>
</dbReference>
<dbReference type="PROSITE" id="PS50943">
    <property type="entry name" value="HTH_CROC1"/>
    <property type="match status" value="1"/>
</dbReference>